<evidence type="ECO:0000256" key="1">
    <source>
        <dbReference type="SAM" id="Phobius"/>
    </source>
</evidence>
<reference evidence="2 3" key="1">
    <citation type="submission" date="2019-03" db="EMBL/GenBank/DDBJ databases">
        <title>Genomic analyses of the natural microbiome of Caenorhabditis elegans.</title>
        <authorList>
            <person name="Samuel B."/>
        </authorList>
    </citation>
    <scope>NUCLEOTIDE SEQUENCE [LARGE SCALE GENOMIC DNA]</scope>
    <source>
        <strain evidence="2 3">BIGb0156</strain>
    </source>
</reference>
<keyword evidence="1" id="KW-0812">Transmembrane</keyword>
<dbReference type="AlphaFoldDB" id="A0A4R6EIY5"/>
<feature type="transmembrane region" description="Helical" evidence="1">
    <location>
        <begin position="49"/>
        <end position="66"/>
    </location>
</feature>
<keyword evidence="1" id="KW-1133">Transmembrane helix</keyword>
<keyword evidence="3" id="KW-1185">Reference proteome</keyword>
<evidence type="ECO:0000313" key="3">
    <source>
        <dbReference type="Proteomes" id="UP000295530"/>
    </source>
</evidence>
<organism evidence="2 3">
    <name type="scientific">Scandinavium goeteborgense</name>
    <dbReference type="NCBI Taxonomy" id="1851514"/>
    <lineage>
        <taxon>Bacteria</taxon>
        <taxon>Pseudomonadati</taxon>
        <taxon>Pseudomonadota</taxon>
        <taxon>Gammaproteobacteria</taxon>
        <taxon>Enterobacterales</taxon>
        <taxon>Enterobacteriaceae</taxon>
        <taxon>Scandinavium</taxon>
    </lineage>
</organism>
<dbReference type="EMBL" id="SNVX01000005">
    <property type="protein sequence ID" value="TDN58641.1"/>
    <property type="molecule type" value="Genomic_DNA"/>
</dbReference>
<feature type="transmembrane region" description="Helical" evidence="1">
    <location>
        <begin position="203"/>
        <end position="223"/>
    </location>
</feature>
<comment type="caution">
    <text evidence="2">The sequence shown here is derived from an EMBL/GenBank/DDBJ whole genome shotgun (WGS) entry which is preliminary data.</text>
</comment>
<feature type="transmembrane region" description="Helical" evidence="1">
    <location>
        <begin position="229"/>
        <end position="249"/>
    </location>
</feature>
<evidence type="ECO:0008006" key="4">
    <source>
        <dbReference type="Google" id="ProtNLM"/>
    </source>
</evidence>
<keyword evidence="1" id="KW-0472">Membrane</keyword>
<proteinExistence type="predicted"/>
<name>A0A4R6EIY5_SCAGO</name>
<dbReference type="Proteomes" id="UP000295530">
    <property type="component" value="Unassembled WGS sequence"/>
</dbReference>
<accession>A0A4R6EIY5</accession>
<sequence length="385" mass="44776">MRRPVKGYHPSTDIRRSYEVLPFQGVWTWLTGKELPERKALWQSSSTEMVMWSLSWVVIGVALTTLSVMKIEHAALQVLCWLLGALFSTSGARYIVATIIHHGVHGHLYKSQKVNKVLCEILSTLFIVQPYESYRQFHVYEHHGREFSTFDDKDLAAIYQLGFTPGKTKAAMYVRLVLTLLNPKFHLVFFYGRLKSNLVGVPVYRLMMSLVWFAALGTLSYFLGAHAMVLILALPFVVLYQMASLIHLLTEHVWRVRKEGESVRDSHINNCLARFCGSKCPPNFSVKYWGSWSKWTAMHLFFHLPCRMLFVQGSLVCHDWHHRYGSVRQWYDYARLRELHAQKLAAEERYDYIDVWGMHNALDYVLSSLSEQPEVELEHLAYRLN</sequence>
<gene>
    <name evidence="2" type="ORF">EC847_105279</name>
</gene>
<protein>
    <recommendedName>
        <fullName evidence="4">Fatty acid desaturase</fullName>
    </recommendedName>
</protein>
<feature type="transmembrane region" description="Helical" evidence="1">
    <location>
        <begin position="170"/>
        <end position="191"/>
    </location>
</feature>
<evidence type="ECO:0000313" key="2">
    <source>
        <dbReference type="EMBL" id="TDN58641.1"/>
    </source>
</evidence>
<feature type="transmembrane region" description="Helical" evidence="1">
    <location>
        <begin position="78"/>
        <end position="100"/>
    </location>
</feature>